<keyword evidence="4" id="KW-1185">Reference proteome</keyword>
<dbReference type="Pfam" id="PF01939">
    <property type="entry name" value="NucS_C"/>
    <property type="match status" value="1"/>
</dbReference>
<organism evidence="3 4">
    <name type="scientific">Dongia soli</name>
    <dbReference type="NCBI Taxonomy" id="600628"/>
    <lineage>
        <taxon>Bacteria</taxon>
        <taxon>Pseudomonadati</taxon>
        <taxon>Pseudomonadota</taxon>
        <taxon>Alphaproteobacteria</taxon>
        <taxon>Rhodospirillales</taxon>
        <taxon>Dongiaceae</taxon>
        <taxon>Dongia</taxon>
    </lineage>
</organism>
<name>A0ABU5EJ22_9PROT</name>
<evidence type="ECO:0000313" key="3">
    <source>
        <dbReference type="EMBL" id="MDY0885410.1"/>
    </source>
</evidence>
<keyword evidence="3" id="KW-0540">Nuclease</keyword>
<evidence type="ECO:0000313" key="4">
    <source>
        <dbReference type="Proteomes" id="UP001279642"/>
    </source>
</evidence>
<sequence>MFCPTSIPATASHQLRAALKRKGWTMQETPSEIRLIKPGAASDIAKVEEVLGGSEEGDFEPAEPPEAAFTLEYQLRDFLAANLEAVKVKDKRLRLYVDSTGRDGIEFPTAVGPIDILALDQNGDFIVFELKRANSPDRAVGQLARYMGWVQQTIGREHKVSGVIVAKTISQNLRYAVSVVPSVSLFEYQVEFHLRPVHGIAPY</sequence>
<dbReference type="RefSeq" id="WP_320510480.1">
    <property type="nucleotide sequence ID" value="NZ_JAXCLW010000009.1"/>
</dbReference>
<evidence type="ECO:0000259" key="2">
    <source>
        <dbReference type="Pfam" id="PF01939"/>
    </source>
</evidence>
<keyword evidence="1" id="KW-0238">DNA-binding</keyword>
<keyword evidence="3" id="KW-0378">Hydrolase</keyword>
<dbReference type="Proteomes" id="UP001279642">
    <property type="component" value="Unassembled WGS sequence"/>
</dbReference>
<gene>
    <name evidence="3" type="ORF">SMD27_21390</name>
</gene>
<dbReference type="InterPro" id="IPR011856">
    <property type="entry name" value="tRNA_endonuc-like_dom_sf"/>
</dbReference>
<feature type="domain" description="Endonuclease NucS C-terminal" evidence="2">
    <location>
        <begin position="106"/>
        <end position="172"/>
    </location>
</feature>
<dbReference type="EMBL" id="JAXCLW010000009">
    <property type="protein sequence ID" value="MDY0885410.1"/>
    <property type="molecule type" value="Genomic_DNA"/>
</dbReference>
<dbReference type="Gene3D" id="3.40.1350.10">
    <property type="match status" value="1"/>
</dbReference>
<protein>
    <submittedName>
        <fullName evidence="3">Endonuclease NucS</fullName>
    </submittedName>
</protein>
<dbReference type="GO" id="GO:0004519">
    <property type="term" value="F:endonuclease activity"/>
    <property type="evidence" value="ECO:0007669"/>
    <property type="project" value="UniProtKB-KW"/>
</dbReference>
<comment type="caution">
    <text evidence="3">The sequence shown here is derived from an EMBL/GenBank/DDBJ whole genome shotgun (WGS) entry which is preliminary data.</text>
</comment>
<dbReference type="InterPro" id="IPR002793">
    <property type="entry name" value="Endonuclease_NucS"/>
</dbReference>
<proteinExistence type="predicted"/>
<dbReference type="CDD" id="cd22341">
    <property type="entry name" value="NucS-like"/>
    <property type="match status" value="1"/>
</dbReference>
<dbReference type="InterPro" id="IPR048301">
    <property type="entry name" value="NucS_C"/>
</dbReference>
<reference evidence="3 4" key="1">
    <citation type="journal article" date="2016" name="Antonie Van Leeuwenhoek">
        <title>Dongia soli sp. nov., isolated from soil from Dokdo, Korea.</title>
        <authorList>
            <person name="Kim D.U."/>
            <person name="Lee H."/>
            <person name="Kim H."/>
            <person name="Kim S.G."/>
            <person name="Ka J.O."/>
        </authorList>
    </citation>
    <scope>NUCLEOTIDE SEQUENCE [LARGE SCALE GENOMIC DNA]</scope>
    <source>
        <strain evidence="3 4">D78</strain>
    </source>
</reference>
<keyword evidence="3" id="KW-0255">Endonuclease</keyword>
<evidence type="ECO:0000256" key="1">
    <source>
        <dbReference type="ARBA" id="ARBA00023125"/>
    </source>
</evidence>
<accession>A0ABU5EJ22</accession>